<keyword evidence="1" id="KW-1133">Transmembrane helix</keyword>
<accession>A0A919M2P9</accession>
<dbReference type="Proteomes" id="UP000619479">
    <property type="component" value="Unassembled WGS sequence"/>
</dbReference>
<evidence type="ECO:0000313" key="2">
    <source>
        <dbReference type="EMBL" id="GID62363.1"/>
    </source>
</evidence>
<reference evidence="2" key="1">
    <citation type="submission" date="2021-01" db="EMBL/GenBank/DDBJ databases">
        <title>Whole genome shotgun sequence of Actinoplanes cyaneus NBRC 14990.</title>
        <authorList>
            <person name="Komaki H."/>
            <person name="Tamura T."/>
        </authorList>
    </citation>
    <scope>NUCLEOTIDE SEQUENCE</scope>
    <source>
        <strain evidence="2">NBRC 14990</strain>
    </source>
</reference>
<organism evidence="2 3">
    <name type="scientific">Actinoplanes cyaneus</name>
    <dbReference type="NCBI Taxonomy" id="52696"/>
    <lineage>
        <taxon>Bacteria</taxon>
        <taxon>Bacillati</taxon>
        <taxon>Actinomycetota</taxon>
        <taxon>Actinomycetes</taxon>
        <taxon>Micromonosporales</taxon>
        <taxon>Micromonosporaceae</taxon>
        <taxon>Actinoplanes</taxon>
    </lineage>
</organism>
<evidence type="ECO:0000256" key="1">
    <source>
        <dbReference type="SAM" id="Phobius"/>
    </source>
</evidence>
<keyword evidence="1" id="KW-0812">Transmembrane</keyword>
<gene>
    <name evidence="2" type="ORF">Acy02nite_02440</name>
</gene>
<protein>
    <submittedName>
        <fullName evidence="2">Uncharacterized protein</fullName>
    </submittedName>
</protein>
<dbReference type="AlphaFoldDB" id="A0A919M2P9"/>
<keyword evidence="1" id="KW-0472">Membrane</keyword>
<sequence length="166" mass="18040">MSVPRWIRFGAGPVVVVGVILYGFFGSRYLPGEDGPEPAAAGQCATRPDTVRAILEEPVLQKAPRPDRFGDVDDSEVLCGGTGYLASVSRPLSGSVAREDVLGFYTKLAEDSGWRPVERDYGVYSALKDSGDGCPWWFSMTTEPYGYHLRVVYLPSGAPGDKCAWK</sequence>
<name>A0A919M2P9_9ACTN</name>
<keyword evidence="3" id="KW-1185">Reference proteome</keyword>
<comment type="caution">
    <text evidence="2">The sequence shown here is derived from an EMBL/GenBank/DDBJ whole genome shotgun (WGS) entry which is preliminary data.</text>
</comment>
<proteinExistence type="predicted"/>
<dbReference type="EMBL" id="BOMH01000002">
    <property type="protein sequence ID" value="GID62363.1"/>
    <property type="molecule type" value="Genomic_DNA"/>
</dbReference>
<feature type="transmembrane region" description="Helical" evidence="1">
    <location>
        <begin position="6"/>
        <end position="25"/>
    </location>
</feature>
<dbReference type="RefSeq" id="WP_203737692.1">
    <property type="nucleotide sequence ID" value="NZ_BAAAUC010000002.1"/>
</dbReference>
<evidence type="ECO:0000313" key="3">
    <source>
        <dbReference type="Proteomes" id="UP000619479"/>
    </source>
</evidence>